<evidence type="ECO:0000313" key="1">
    <source>
        <dbReference type="EMBL" id="GGO24047.1"/>
    </source>
</evidence>
<evidence type="ECO:0008006" key="3">
    <source>
        <dbReference type="Google" id="ProtNLM"/>
    </source>
</evidence>
<proteinExistence type="predicted"/>
<reference evidence="1 2" key="1">
    <citation type="journal article" date="2014" name="Int. J. Syst. Evol. Microbiol.">
        <title>Complete genome sequence of Corynebacterium casei LMG S-19264T (=DSM 44701T), isolated from a smear-ripened cheese.</title>
        <authorList>
            <consortium name="US DOE Joint Genome Institute (JGI-PGF)"/>
            <person name="Walter F."/>
            <person name="Albersmeier A."/>
            <person name="Kalinowski J."/>
            <person name="Ruckert C."/>
        </authorList>
    </citation>
    <scope>NUCLEOTIDE SEQUENCE [LARGE SCALE GENOMIC DNA]</scope>
    <source>
        <strain evidence="1 2">CGMCC 1.7029</strain>
    </source>
</reference>
<name>A0A917YHZ5_9RHOB</name>
<sequence>MDLHRVNGPAAITISFVPHAQITEAMPEVACFVVPGVSDWAGYLAARGTRQLDWSRLGQRQRIAVFLPSDSTPQEVRDCLHEELAQALGPLNDLYRLPDSILNDDNFHNTLTTFDMLVLRIYTGPELRSGMRRSEVAALLPDLLRQLNPAGESAPPAHSGGPEPQIWHSAISRATDRQNPVAQRRAAAAHALRIARAEGWKDGRLAFSLFLNGRLLVGRNPKAAWDNLLDARKIYARLPDAQIHAAHVDMQLAAIALAADALSLAIEIADGAIPVARDAGNSALLATLILIKAEALDRGGQHQAAKALRLDSAGPARYGFGDDAAAELLQDVAVIGRSNSATVSPPQDTRSGQEEE</sequence>
<dbReference type="Pfam" id="PF11150">
    <property type="entry name" value="DUF2927"/>
    <property type="match status" value="1"/>
</dbReference>
<accession>A0A917YHZ5</accession>
<dbReference type="EMBL" id="BMLP01000001">
    <property type="protein sequence ID" value="GGO24047.1"/>
    <property type="molecule type" value="Genomic_DNA"/>
</dbReference>
<keyword evidence="2" id="KW-1185">Reference proteome</keyword>
<organism evidence="1 2">
    <name type="scientific">Gemmobacter aquaticus</name>
    <dbReference type="NCBI Taxonomy" id="490185"/>
    <lineage>
        <taxon>Bacteria</taxon>
        <taxon>Pseudomonadati</taxon>
        <taxon>Pseudomonadota</taxon>
        <taxon>Alphaproteobacteria</taxon>
        <taxon>Rhodobacterales</taxon>
        <taxon>Paracoccaceae</taxon>
        <taxon>Gemmobacter</taxon>
    </lineage>
</organism>
<dbReference type="AlphaFoldDB" id="A0A917YHZ5"/>
<comment type="caution">
    <text evidence="1">The sequence shown here is derived from an EMBL/GenBank/DDBJ whole genome shotgun (WGS) entry which is preliminary data.</text>
</comment>
<gene>
    <name evidence="1" type="ORF">GCM10010991_02000</name>
</gene>
<protein>
    <recommendedName>
        <fullName evidence="3">DUF2927 domain-containing protein</fullName>
    </recommendedName>
</protein>
<dbReference type="Proteomes" id="UP000598196">
    <property type="component" value="Unassembled WGS sequence"/>
</dbReference>
<evidence type="ECO:0000313" key="2">
    <source>
        <dbReference type="Proteomes" id="UP000598196"/>
    </source>
</evidence>
<dbReference type="InterPro" id="IPR021323">
    <property type="entry name" value="DUF2927"/>
</dbReference>